<dbReference type="Proteomes" id="UP000305681">
    <property type="component" value="Unassembled WGS sequence"/>
</dbReference>
<accession>A0A5C4NW77</accession>
<protein>
    <submittedName>
        <fullName evidence="2">Uncharacterized protein</fullName>
    </submittedName>
</protein>
<evidence type="ECO:0000313" key="2">
    <source>
        <dbReference type="EMBL" id="TNC78015.1"/>
    </source>
</evidence>
<sequence>MHKPFPAARLLAATFAAALMQPAMAAESTAVSTAAELAPLAVADLYIKTIINQDEASVAKLNAYLRPTRLAGHQSAEYASYSALKAADAQFPTQTGKLIADLFPADMRAAVTPAAELLAANVIAAKNGAACQATKADPVTVQNGMQTAAVSFECQVVKVPVAWATAAQQLAKSGCKVEQCTAGLQKIAATYTSSPKQTWRAVFAVSREKSSEAWRNDFARETFDEIWEYL</sequence>
<name>A0A5C4NW77_9BURK</name>
<feature type="chain" id="PRO_5022746559" evidence="1">
    <location>
        <begin position="26"/>
        <end position="230"/>
    </location>
</feature>
<dbReference type="EMBL" id="VDGE01000001">
    <property type="protein sequence ID" value="TNC78015.1"/>
    <property type="molecule type" value="Genomic_DNA"/>
</dbReference>
<reference evidence="2 3" key="1">
    <citation type="submission" date="2019-06" db="EMBL/GenBank/DDBJ databases">
        <title>Genome sequence of Janthinobacterium lividum UCD_MED1.</title>
        <authorList>
            <person name="De Leon M.E."/>
            <person name="Jospin G."/>
        </authorList>
    </citation>
    <scope>NUCLEOTIDE SEQUENCE [LARGE SCALE GENOMIC DNA]</scope>
    <source>
        <strain evidence="2 3">UCD_MED1</strain>
    </source>
</reference>
<feature type="signal peptide" evidence="1">
    <location>
        <begin position="1"/>
        <end position="25"/>
    </location>
</feature>
<dbReference type="RefSeq" id="WP_139089203.1">
    <property type="nucleotide sequence ID" value="NZ_VDGE01000001.1"/>
</dbReference>
<dbReference type="AlphaFoldDB" id="A0A5C4NW77"/>
<gene>
    <name evidence="2" type="ORF">FHI69_01570</name>
</gene>
<keyword evidence="1" id="KW-0732">Signal</keyword>
<evidence type="ECO:0000256" key="1">
    <source>
        <dbReference type="SAM" id="SignalP"/>
    </source>
</evidence>
<organism evidence="2 3">
    <name type="scientific">Janthinobacterium lividum</name>
    <dbReference type="NCBI Taxonomy" id="29581"/>
    <lineage>
        <taxon>Bacteria</taxon>
        <taxon>Pseudomonadati</taxon>
        <taxon>Pseudomonadota</taxon>
        <taxon>Betaproteobacteria</taxon>
        <taxon>Burkholderiales</taxon>
        <taxon>Oxalobacteraceae</taxon>
        <taxon>Janthinobacterium</taxon>
    </lineage>
</organism>
<comment type="caution">
    <text evidence="2">The sequence shown here is derived from an EMBL/GenBank/DDBJ whole genome shotgun (WGS) entry which is preliminary data.</text>
</comment>
<proteinExistence type="predicted"/>
<evidence type="ECO:0000313" key="3">
    <source>
        <dbReference type="Proteomes" id="UP000305681"/>
    </source>
</evidence>